<comment type="similarity">
    <text evidence="8">Belongs to the class I-like SAM-binding methyltransferase superfamily. Trm1 family.</text>
</comment>
<keyword evidence="6 8" id="KW-0694">RNA-binding</keyword>
<evidence type="ECO:0000256" key="3">
    <source>
        <dbReference type="ARBA" id="ARBA00022679"/>
    </source>
</evidence>
<evidence type="ECO:0000256" key="2">
    <source>
        <dbReference type="ARBA" id="ARBA00022603"/>
    </source>
</evidence>
<dbReference type="PROSITE" id="PS51626">
    <property type="entry name" value="SAM_MT_TRM1"/>
    <property type="match status" value="1"/>
</dbReference>
<keyword evidence="4 8" id="KW-0949">S-adenosyl-L-methionine</keyword>
<dbReference type="Pfam" id="PF02005">
    <property type="entry name" value="TRM"/>
    <property type="match status" value="1"/>
</dbReference>
<accession>A0A7J2U0N8</accession>
<organism evidence="9">
    <name type="scientific">Ignisphaera aggregans</name>
    <dbReference type="NCBI Taxonomy" id="334771"/>
    <lineage>
        <taxon>Archaea</taxon>
        <taxon>Thermoproteota</taxon>
        <taxon>Thermoprotei</taxon>
        <taxon>Desulfurococcales</taxon>
        <taxon>Desulfurococcaceae</taxon>
        <taxon>Ignisphaera</taxon>
    </lineage>
</organism>
<dbReference type="GO" id="GO:0002940">
    <property type="term" value="P:tRNA N2-guanine methylation"/>
    <property type="evidence" value="ECO:0007669"/>
    <property type="project" value="TreeGrafter"/>
</dbReference>
<dbReference type="Gene3D" id="3.30.56.70">
    <property type="entry name" value="N2,N2-dimethylguanosine tRNA methyltransferase, C-terminal domain"/>
    <property type="match status" value="1"/>
</dbReference>
<evidence type="ECO:0000256" key="8">
    <source>
        <dbReference type="PROSITE-ProRule" id="PRU00958"/>
    </source>
</evidence>
<evidence type="ECO:0000313" key="9">
    <source>
        <dbReference type="EMBL" id="HEM66344.1"/>
    </source>
</evidence>
<dbReference type="AlphaFoldDB" id="A0A7J2U0N8"/>
<dbReference type="InterPro" id="IPR002905">
    <property type="entry name" value="Trm1"/>
</dbReference>
<keyword evidence="5 8" id="KW-0819">tRNA processing</keyword>
<name>A0A7J2U0N8_9CREN</name>
<dbReference type="InterPro" id="IPR029063">
    <property type="entry name" value="SAM-dependent_MTases_sf"/>
</dbReference>
<dbReference type="SUPFAM" id="SSF53335">
    <property type="entry name" value="S-adenosyl-L-methionine-dependent methyltransferases"/>
    <property type="match status" value="1"/>
</dbReference>
<dbReference type="EC" id="2.1.1.216" evidence="7"/>
<gene>
    <name evidence="9" type="ORF">ENO26_02050</name>
</gene>
<evidence type="ECO:0000256" key="7">
    <source>
        <dbReference type="ARBA" id="ARBA00039099"/>
    </source>
</evidence>
<sequence length="412" mass="46258">MRESCPDGFNLVIEGLARFCAPDENLYRRPDGTYEPSLAPVFYNPEMVENRDITMSLLKAILISWGKEFNFLDPMAATGVRGIRFALEVANQSGKDVNLFMGDISSIAVELMKHNLRVSGVDSIHNISIQVNHMEANEQMYHLRRSGVALNYIDIDPFGTPAPYIHAALQSVNNGGIVGITATDIAVLEGKYPNTLFRRYGVRGVKSLISKEVAIRVLLSFVLRAAAIYDRYVDPLLSYHIKHYVRVFVKVFDGALKSSIYLDKCIGKMWHCPNCSFSYFEKLDYTSQKEMKCPLCGGDMTIISPLWICDLVDAKYVKETLNIVEKMPWLAKSSLNLITMLSNTITSAPVIRMTYLARRFKMSTPPRNRVIECIKSYGYEATLNMCYNDGINTNAPTDIVTICISKRGSAST</sequence>
<keyword evidence="3 8" id="KW-0808">Transferase</keyword>
<proteinExistence type="inferred from homology"/>
<reference evidence="9" key="1">
    <citation type="journal article" date="2020" name="mSystems">
        <title>Genome- and Community-Level Interaction Insights into Carbon Utilization and Element Cycling Functions of Hydrothermarchaeota in Hydrothermal Sediment.</title>
        <authorList>
            <person name="Zhou Z."/>
            <person name="Liu Y."/>
            <person name="Xu W."/>
            <person name="Pan J."/>
            <person name="Luo Z.H."/>
            <person name="Li M."/>
        </authorList>
    </citation>
    <scope>NUCLEOTIDE SEQUENCE [LARGE SCALE GENOMIC DNA]</scope>
    <source>
        <strain evidence="9">SpSt-125</strain>
    </source>
</reference>
<dbReference type="PANTHER" id="PTHR10631:SF3">
    <property type="entry name" value="TRNA (GUANINE(26)-N(2))-DIMETHYLTRANSFERASE"/>
    <property type="match status" value="1"/>
</dbReference>
<dbReference type="InterPro" id="IPR042296">
    <property type="entry name" value="tRNA_met_Trm1_C"/>
</dbReference>
<evidence type="ECO:0000256" key="5">
    <source>
        <dbReference type="ARBA" id="ARBA00022694"/>
    </source>
</evidence>
<dbReference type="GO" id="GO:0000049">
    <property type="term" value="F:tRNA binding"/>
    <property type="evidence" value="ECO:0007669"/>
    <property type="project" value="UniProtKB-UniRule"/>
</dbReference>
<keyword evidence="1 8" id="KW-0820">tRNA-binding</keyword>
<evidence type="ECO:0000256" key="1">
    <source>
        <dbReference type="ARBA" id="ARBA00022555"/>
    </source>
</evidence>
<protein>
    <recommendedName>
        <fullName evidence="7">tRNA (guanine(26)-N(2))-dimethyltransferase</fullName>
        <ecNumber evidence="7">2.1.1.216</ecNumber>
    </recommendedName>
</protein>
<dbReference type="PANTHER" id="PTHR10631">
    <property type="entry name" value="N 2 ,N 2 -DIMETHYLGUANOSINE TRNA METHYLTRANSFERASE"/>
    <property type="match status" value="1"/>
</dbReference>
<keyword evidence="2 8" id="KW-0489">Methyltransferase</keyword>
<comment type="caution">
    <text evidence="9">The sequence shown here is derived from an EMBL/GenBank/DDBJ whole genome shotgun (WGS) entry which is preliminary data.</text>
</comment>
<dbReference type="GO" id="GO:0160104">
    <property type="term" value="F:tRNA (guanine(26)-N2)-dimethyltransferase activity"/>
    <property type="evidence" value="ECO:0007669"/>
    <property type="project" value="UniProtKB-EC"/>
</dbReference>
<evidence type="ECO:0000256" key="6">
    <source>
        <dbReference type="ARBA" id="ARBA00022884"/>
    </source>
</evidence>
<dbReference type="Gene3D" id="3.40.50.150">
    <property type="entry name" value="Vaccinia Virus protein VP39"/>
    <property type="match status" value="1"/>
</dbReference>
<dbReference type="EMBL" id="DSEU01000008">
    <property type="protein sequence ID" value="HEM66344.1"/>
    <property type="molecule type" value="Genomic_DNA"/>
</dbReference>
<evidence type="ECO:0000256" key="4">
    <source>
        <dbReference type="ARBA" id="ARBA00022691"/>
    </source>
</evidence>